<dbReference type="PROSITE" id="PS51257">
    <property type="entry name" value="PROKAR_LIPOPROTEIN"/>
    <property type="match status" value="1"/>
</dbReference>
<keyword evidence="1" id="KW-0732">Signal</keyword>
<comment type="caution">
    <text evidence="2">The sequence shown here is derived from an EMBL/GenBank/DDBJ whole genome shotgun (WGS) entry which is preliminary data.</text>
</comment>
<feature type="signal peptide" evidence="1">
    <location>
        <begin position="1"/>
        <end position="20"/>
    </location>
</feature>
<dbReference type="EMBL" id="VCIA01000001">
    <property type="protein sequence ID" value="TMN20909.1"/>
    <property type="molecule type" value="Genomic_DNA"/>
</dbReference>
<proteinExistence type="predicted"/>
<dbReference type="Proteomes" id="UP000306980">
    <property type="component" value="Unassembled WGS sequence"/>
</dbReference>
<accession>A0A5S3QGQ4</accession>
<evidence type="ECO:0000313" key="3">
    <source>
        <dbReference type="Proteomes" id="UP000306980"/>
    </source>
</evidence>
<dbReference type="RefSeq" id="WP_138600669.1">
    <property type="nucleotide sequence ID" value="NZ_VCIA01000001.1"/>
</dbReference>
<organism evidence="2 3">
    <name type="scientific">Lentibacillus cibarius</name>
    <dbReference type="NCBI Taxonomy" id="2583219"/>
    <lineage>
        <taxon>Bacteria</taxon>
        <taxon>Bacillati</taxon>
        <taxon>Bacillota</taxon>
        <taxon>Bacilli</taxon>
        <taxon>Bacillales</taxon>
        <taxon>Bacillaceae</taxon>
        <taxon>Lentibacillus</taxon>
    </lineage>
</organism>
<evidence type="ECO:0000313" key="2">
    <source>
        <dbReference type="EMBL" id="TMN20909.1"/>
    </source>
</evidence>
<feature type="chain" id="PRO_5038424421" evidence="1">
    <location>
        <begin position="21"/>
        <end position="140"/>
    </location>
</feature>
<protein>
    <submittedName>
        <fullName evidence="2">Uncharacterized protein</fullName>
    </submittedName>
</protein>
<gene>
    <name evidence="2" type="ORF">FFL34_01375</name>
</gene>
<sequence length="140" mass="15676">MKKKATLLSMFVLVFVFLSACTNNTGALIKPNENSMVIHIKNNANIDFNSIEISTGGEITGGISYADGSEIRKGDTLSKKYIDQEDFNLEGKKTFKFTLINEMEQKIPLKEITLELATNKEYFFEIIGDSINEAGLKRIN</sequence>
<dbReference type="OrthoDB" id="2970492at2"/>
<reference evidence="2 3" key="1">
    <citation type="submission" date="2019-05" db="EMBL/GenBank/DDBJ databases">
        <title>Genomic analysis of Lentibacillus sp. NKC220-2.</title>
        <authorList>
            <person name="Oh Y.J."/>
        </authorList>
    </citation>
    <scope>NUCLEOTIDE SEQUENCE [LARGE SCALE GENOMIC DNA]</scope>
    <source>
        <strain evidence="2 3">NKC220-2</strain>
    </source>
</reference>
<evidence type="ECO:0000256" key="1">
    <source>
        <dbReference type="SAM" id="SignalP"/>
    </source>
</evidence>
<name>A0A5S3QGQ4_9BACI</name>
<dbReference type="AlphaFoldDB" id="A0A5S3QGQ4"/>